<dbReference type="RefSeq" id="XP_051360751.1">
    <property type="nucleotide sequence ID" value="XM_051508141.1"/>
</dbReference>
<feature type="compositionally biased region" description="Basic and acidic residues" evidence="1">
    <location>
        <begin position="671"/>
        <end position="680"/>
    </location>
</feature>
<feature type="compositionally biased region" description="Polar residues" evidence="1">
    <location>
        <begin position="634"/>
        <end position="645"/>
    </location>
</feature>
<evidence type="ECO:0000259" key="2">
    <source>
        <dbReference type="Pfam" id="PF14661"/>
    </source>
</evidence>
<dbReference type="SUPFAM" id="SSF54427">
    <property type="entry name" value="NTF2-like"/>
    <property type="match status" value="1"/>
</dbReference>
<dbReference type="EMBL" id="JAGIXG020000040">
    <property type="protein sequence ID" value="KAI6779895.1"/>
    <property type="molecule type" value="Genomic_DNA"/>
</dbReference>
<feature type="compositionally biased region" description="Low complexity" evidence="1">
    <location>
        <begin position="565"/>
        <end position="578"/>
    </location>
</feature>
<dbReference type="Gene3D" id="3.10.450.50">
    <property type="match status" value="1"/>
</dbReference>
<feature type="region of interest" description="Disordered" evidence="1">
    <location>
        <begin position="435"/>
        <end position="650"/>
    </location>
</feature>
<feature type="region of interest" description="Disordered" evidence="1">
    <location>
        <begin position="718"/>
        <end position="742"/>
    </location>
</feature>
<feature type="domain" description="HAUS augmin-like complex subunit 6 N-terminal" evidence="2">
    <location>
        <begin position="124"/>
        <end position="295"/>
    </location>
</feature>
<proteinExistence type="predicted"/>
<feature type="region of interest" description="Disordered" evidence="1">
    <location>
        <begin position="662"/>
        <end position="704"/>
    </location>
</feature>
<feature type="compositionally biased region" description="Basic and acidic residues" evidence="1">
    <location>
        <begin position="541"/>
        <end position="552"/>
    </location>
</feature>
<feature type="compositionally biased region" description="Basic and acidic residues" evidence="1">
    <location>
        <begin position="478"/>
        <end position="498"/>
    </location>
</feature>
<dbReference type="GeneID" id="75828499"/>
<dbReference type="InterPro" id="IPR028163">
    <property type="entry name" value="HAUS_6_N"/>
</dbReference>
<accession>A0A9P9XYP0</accession>
<dbReference type="AlphaFoldDB" id="A0A9P9XYP0"/>
<evidence type="ECO:0000313" key="3">
    <source>
        <dbReference type="EMBL" id="KAI6779895.1"/>
    </source>
</evidence>
<evidence type="ECO:0000313" key="4">
    <source>
        <dbReference type="Proteomes" id="UP001055219"/>
    </source>
</evidence>
<feature type="compositionally biased region" description="Acidic residues" evidence="1">
    <location>
        <begin position="526"/>
        <end position="540"/>
    </location>
</feature>
<feature type="compositionally biased region" description="Acidic residues" evidence="1">
    <location>
        <begin position="621"/>
        <end position="630"/>
    </location>
</feature>
<gene>
    <name evidence="3" type="ORF">J7T54_001983</name>
</gene>
<sequence>MSAPVHLTALSPREAVTDVLYQAIYGADTNDWEIFNSVLTPEIEFDLGGKIMHGTEEARANLFGLIGPMDTLHSISNVRVHLTDDPTKASLTAYATNQHCRPGEGIDPAAPKYTTGVMYFMDLKLKPYFPPLDQVQSINLRAALLRSLENAKKNGVLGRDALLRKTMLDECKGERLEDVLAAFSAAVLRKVAVDQLQGHPALSLTLTLENKGYNDDKNELSSLILAHKHSLGRIKDRRRDMTRRYRDFEGLLGVKERGLAQREEEALRREQGGPGKTISEEARAAMARLVRTNWTGNEKWMHVLVQGDAAEKKDGPLGMPLDRVWRRVEQDRLGEVEAKDAGLLEQLHGRVTMHRERLDKWQRFRASMYGERPAQAASPSEGKARSQDRGIDLGLGAHEELRLGRATGTSKTLSQGMRLTSDYQEMLQGLKDELADAGHKPSPLPFLQVKGKGKRTSMGTQESISEISELSELEDDTLDRSPEEDPVHPVPAIDHEQPIRPGLSRASSSSGGPSTPSKLRRRQNYTDDDDDEGGDGEDDDTVRLDFQPRLRPDTSLSPIRRQKTPIQQAAPSPTQAAADRILESMNDASPFPKNKSKPRHTLSLADRTRLSMAPRGSSIFLEEEGEEGEGSSETNKPTPVTSGETTEALENDILEDLAARTRRSMAGFENARQKAQVERRRSQRKSRVPPMREGSYFPKLEEQDTLREEMIAEEDMEAVFRSRPKIQASPLPSPTREDWGDY</sequence>
<evidence type="ECO:0000256" key="1">
    <source>
        <dbReference type="SAM" id="MobiDB-lite"/>
    </source>
</evidence>
<organism evidence="3 4">
    <name type="scientific">Emericellopsis cladophorae</name>
    <dbReference type="NCBI Taxonomy" id="2686198"/>
    <lineage>
        <taxon>Eukaryota</taxon>
        <taxon>Fungi</taxon>
        <taxon>Dikarya</taxon>
        <taxon>Ascomycota</taxon>
        <taxon>Pezizomycotina</taxon>
        <taxon>Sordariomycetes</taxon>
        <taxon>Hypocreomycetidae</taxon>
        <taxon>Hypocreales</taxon>
        <taxon>Bionectriaceae</taxon>
        <taxon>Emericellopsis</taxon>
    </lineage>
</organism>
<keyword evidence="4" id="KW-1185">Reference proteome</keyword>
<name>A0A9P9XYP0_9HYPO</name>
<dbReference type="Pfam" id="PF14661">
    <property type="entry name" value="HAUS6_N"/>
    <property type="match status" value="1"/>
</dbReference>
<dbReference type="OrthoDB" id="5575722at2759"/>
<comment type="caution">
    <text evidence="3">The sequence shown here is derived from an EMBL/GenBank/DDBJ whole genome shotgun (WGS) entry which is preliminary data.</text>
</comment>
<reference evidence="3" key="2">
    <citation type="submission" date="2022-07" db="EMBL/GenBank/DDBJ databases">
        <authorList>
            <person name="Goncalves M.F.M."/>
            <person name="Hilario S."/>
            <person name="Van De Peer Y."/>
            <person name="Esteves A.C."/>
            <person name="Alves A."/>
        </authorList>
    </citation>
    <scope>NUCLEOTIDE SEQUENCE</scope>
    <source>
        <strain evidence="3">MUM 19.33</strain>
    </source>
</reference>
<protein>
    <recommendedName>
        <fullName evidence="2">HAUS augmin-like complex subunit 6 N-terminal domain-containing protein</fullName>
    </recommendedName>
</protein>
<dbReference type="Proteomes" id="UP001055219">
    <property type="component" value="Unassembled WGS sequence"/>
</dbReference>
<feature type="compositionally biased region" description="Low complexity" evidence="1">
    <location>
        <begin position="501"/>
        <end position="517"/>
    </location>
</feature>
<reference evidence="3" key="1">
    <citation type="journal article" date="2021" name="J Fungi (Basel)">
        <title>Genomic and Metabolomic Analyses of the Marine Fungus Emericellopsis cladophorae: Insights into Saltwater Adaptability Mechanisms and Its Biosynthetic Potential.</title>
        <authorList>
            <person name="Goncalves M.F.M."/>
            <person name="Hilario S."/>
            <person name="Van de Peer Y."/>
            <person name="Esteves A.C."/>
            <person name="Alves A."/>
        </authorList>
    </citation>
    <scope>NUCLEOTIDE SEQUENCE</scope>
    <source>
        <strain evidence="3">MUM 19.33</strain>
    </source>
</reference>
<dbReference type="InterPro" id="IPR032710">
    <property type="entry name" value="NTF2-like_dom_sf"/>
</dbReference>